<comment type="subcellular location">
    <subcellularLocation>
        <location evidence="1">Cell membrane</location>
        <topology evidence="1">Multi-pass membrane protein</topology>
    </subcellularLocation>
</comment>
<evidence type="ECO:0000256" key="3">
    <source>
        <dbReference type="ARBA" id="ARBA00022448"/>
    </source>
</evidence>
<keyword evidence="6 8" id="KW-1133">Transmembrane helix</keyword>
<feature type="transmembrane region" description="Helical" evidence="8">
    <location>
        <begin position="92"/>
        <end position="109"/>
    </location>
</feature>
<evidence type="ECO:0000256" key="1">
    <source>
        <dbReference type="ARBA" id="ARBA00004651"/>
    </source>
</evidence>
<dbReference type="AlphaFoldDB" id="A0A1I5NSL8"/>
<accession>A0A1I5NSL8</accession>
<evidence type="ECO:0000256" key="5">
    <source>
        <dbReference type="ARBA" id="ARBA00022692"/>
    </source>
</evidence>
<evidence type="ECO:0000313" key="10">
    <source>
        <dbReference type="EMBL" id="SFP24286.1"/>
    </source>
</evidence>
<feature type="domain" description="EamA" evidence="9">
    <location>
        <begin position="2"/>
        <end position="132"/>
    </location>
</feature>
<dbReference type="InterPro" id="IPR004626">
    <property type="entry name" value="RarD"/>
</dbReference>
<dbReference type="GO" id="GO:0005886">
    <property type="term" value="C:plasma membrane"/>
    <property type="evidence" value="ECO:0007669"/>
    <property type="project" value="UniProtKB-SubCell"/>
</dbReference>
<dbReference type="Pfam" id="PF00892">
    <property type="entry name" value="EamA"/>
    <property type="match status" value="1"/>
</dbReference>
<feature type="transmembrane region" description="Helical" evidence="8">
    <location>
        <begin position="254"/>
        <end position="272"/>
    </location>
</feature>
<reference evidence="10 11" key="1">
    <citation type="submission" date="2016-10" db="EMBL/GenBank/DDBJ databases">
        <authorList>
            <person name="de Groot N.N."/>
        </authorList>
    </citation>
    <scope>NUCLEOTIDE SEQUENCE [LARGE SCALE GENOMIC DNA]</scope>
    <source>
        <strain evidence="10 11">DSM 19547</strain>
    </source>
</reference>
<evidence type="ECO:0000256" key="7">
    <source>
        <dbReference type="ARBA" id="ARBA00023136"/>
    </source>
</evidence>
<gene>
    <name evidence="10" type="ORF">SAMN04488047_10441</name>
</gene>
<dbReference type="SUPFAM" id="SSF103481">
    <property type="entry name" value="Multidrug resistance efflux transporter EmrE"/>
    <property type="match status" value="2"/>
</dbReference>
<evidence type="ECO:0000256" key="6">
    <source>
        <dbReference type="ARBA" id="ARBA00022989"/>
    </source>
</evidence>
<dbReference type="NCBIfam" id="TIGR00688">
    <property type="entry name" value="rarD"/>
    <property type="match status" value="1"/>
</dbReference>
<feature type="transmembrane region" description="Helical" evidence="8">
    <location>
        <begin position="116"/>
        <end position="134"/>
    </location>
</feature>
<feature type="transmembrane region" description="Helical" evidence="8">
    <location>
        <begin position="62"/>
        <end position="86"/>
    </location>
</feature>
<protein>
    <submittedName>
        <fullName evidence="10">Chloramphenicol-sensitive protein RarD</fullName>
    </submittedName>
</protein>
<evidence type="ECO:0000259" key="9">
    <source>
        <dbReference type="Pfam" id="PF00892"/>
    </source>
</evidence>
<keyword evidence="3" id="KW-0813">Transport</keyword>
<sequence>MVSACVIWGLSPLFYKLLSHIPPSEVLAHRTIWSFVFFGCVLLVQGRIRLIKENLSTARATALTLAAALAISTNWFLFITSITIGRAVEASLGYYIFPLVAVLFGMIFFGERLTRAQMIAVALATLAVVGLTVALRAPPWISLALATSFAIYGAFKKQTATGPVVSVTSEVLLLSPIALGWLFYLWQAQAMQVTTGADVGLLLFSGPLTGLPLILFSYASRRVRMATVGLLQYLNPTLQFLVATLIFLEPFTPAHGVAFGLIWVALAVYSLDGVRRDRAARRAARAGAPAA</sequence>
<feature type="transmembrane region" description="Helical" evidence="8">
    <location>
        <begin position="140"/>
        <end position="155"/>
    </location>
</feature>
<proteinExistence type="inferred from homology"/>
<keyword evidence="11" id="KW-1185">Reference proteome</keyword>
<comment type="similarity">
    <text evidence="2">Belongs to the EamA transporter family.</text>
</comment>
<dbReference type="Proteomes" id="UP000199356">
    <property type="component" value="Unassembled WGS sequence"/>
</dbReference>
<keyword evidence="4" id="KW-1003">Cell membrane</keyword>
<keyword evidence="7 8" id="KW-0472">Membrane</keyword>
<dbReference type="PANTHER" id="PTHR22911">
    <property type="entry name" value="ACYL-MALONYL CONDENSING ENZYME-RELATED"/>
    <property type="match status" value="1"/>
</dbReference>
<feature type="transmembrane region" description="Helical" evidence="8">
    <location>
        <begin position="230"/>
        <end position="248"/>
    </location>
</feature>
<dbReference type="InterPro" id="IPR000620">
    <property type="entry name" value="EamA_dom"/>
</dbReference>
<dbReference type="InterPro" id="IPR037185">
    <property type="entry name" value="EmrE-like"/>
</dbReference>
<organism evidence="10 11">
    <name type="scientific">Tranquillimonas alkanivorans</name>
    <dbReference type="NCBI Taxonomy" id="441119"/>
    <lineage>
        <taxon>Bacteria</taxon>
        <taxon>Pseudomonadati</taxon>
        <taxon>Pseudomonadota</taxon>
        <taxon>Alphaproteobacteria</taxon>
        <taxon>Rhodobacterales</taxon>
        <taxon>Roseobacteraceae</taxon>
        <taxon>Tranquillimonas</taxon>
    </lineage>
</organism>
<dbReference type="EMBL" id="FOXA01000004">
    <property type="protein sequence ID" value="SFP24286.1"/>
    <property type="molecule type" value="Genomic_DNA"/>
</dbReference>
<dbReference type="PANTHER" id="PTHR22911:SF137">
    <property type="entry name" value="SOLUTE CARRIER FAMILY 35 MEMBER G2-RELATED"/>
    <property type="match status" value="1"/>
</dbReference>
<feature type="transmembrane region" description="Helical" evidence="8">
    <location>
        <begin position="167"/>
        <end position="187"/>
    </location>
</feature>
<evidence type="ECO:0000256" key="2">
    <source>
        <dbReference type="ARBA" id="ARBA00007362"/>
    </source>
</evidence>
<evidence type="ECO:0000313" key="11">
    <source>
        <dbReference type="Proteomes" id="UP000199356"/>
    </source>
</evidence>
<feature type="transmembrane region" description="Helical" evidence="8">
    <location>
        <begin position="199"/>
        <end position="218"/>
    </location>
</feature>
<evidence type="ECO:0000256" key="8">
    <source>
        <dbReference type="SAM" id="Phobius"/>
    </source>
</evidence>
<feature type="transmembrane region" description="Helical" evidence="8">
    <location>
        <begin position="32"/>
        <end position="50"/>
    </location>
</feature>
<evidence type="ECO:0000256" key="4">
    <source>
        <dbReference type="ARBA" id="ARBA00022475"/>
    </source>
</evidence>
<name>A0A1I5NSL8_9RHOB</name>
<keyword evidence="5 8" id="KW-0812">Transmembrane</keyword>